<feature type="compositionally biased region" description="Pro residues" evidence="1">
    <location>
        <begin position="23"/>
        <end position="34"/>
    </location>
</feature>
<evidence type="ECO:0000313" key="2">
    <source>
        <dbReference type="EMBL" id="KAK5110284.1"/>
    </source>
</evidence>
<dbReference type="AlphaFoldDB" id="A0AAN7TC56"/>
<gene>
    <name evidence="2" type="ORF">LTR62_006137</name>
</gene>
<proteinExistence type="predicted"/>
<evidence type="ECO:0000313" key="3">
    <source>
        <dbReference type="Proteomes" id="UP001310890"/>
    </source>
</evidence>
<name>A0AAN7TC56_9PEZI</name>
<feature type="region of interest" description="Disordered" evidence="1">
    <location>
        <begin position="1"/>
        <end position="55"/>
    </location>
</feature>
<evidence type="ECO:0000256" key="1">
    <source>
        <dbReference type="SAM" id="MobiDB-lite"/>
    </source>
</evidence>
<organism evidence="2 3">
    <name type="scientific">Meristemomyces frigidus</name>
    <dbReference type="NCBI Taxonomy" id="1508187"/>
    <lineage>
        <taxon>Eukaryota</taxon>
        <taxon>Fungi</taxon>
        <taxon>Dikarya</taxon>
        <taxon>Ascomycota</taxon>
        <taxon>Pezizomycotina</taxon>
        <taxon>Dothideomycetes</taxon>
        <taxon>Dothideomycetidae</taxon>
        <taxon>Mycosphaerellales</taxon>
        <taxon>Teratosphaeriaceae</taxon>
        <taxon>Meristemomyces</taxon>
    </lineage>
</organism>
<comment type="caution">
    <text evidence="2">The sequence shown here is derived from an EMBL/GenBank/DDBJ whole genome shotgun (WGS) entry which is preliminary data.</text>
</comment>
<sequence>MQRLRVVHPSPWRQAHYATNARPPHPPPPRPYQKPDPSSRKALPSEPWESPQPKKRTLMQRILGIAKEPLPFKDEPKDIARGFEATQRAVQTGILDPRYRPAAWQVTKILCALPIVIVVGYHLIGRGFGWEEQKVRSFGVDGKREGAT</sequence>
<dbReference type="Proteomes" id="UP001310890">
    <property type="component" value="Unassembled WGS sequence"/>
</dbReference>
<reference evidence="2" key="1">
    <citation type="submission" date="2023-08" db="EMBL/GenBank/DDBJ databases">
        <title>Black Yeasts Isolated from many extreme environments.</title>
        <authorList>
            <person name="Coleine C."/>
            <person name="Stajich J.E."/>
            <person name="Selbmann L."/>
        </authorList>
    </citation>
    <scope>NUCLEOTIDE SEQUENCE</scope>
    <source>
        <strain evidence="2">CCFEE 5401</strain>
    </source>
</reference>
<dbReference type="EMBL" id="JAVRRL010000051">
    <property type="protein sequence ID" value="KAK5110284.1"/>
    <property type="molecule type" value="Genomic_DNA"/>
</dbReference>
<accession>A0AAN7TC56</accession>
<protein>
    <submittedName>
        <fullName evidence="2">Uncharacterized protein</fullName>
    </submittedName>
</protein>